<organism evidence="9 10">
    <name type="scientific">Polypedilum vanderplanki</name>
    <name type="common">Sleeping chironomid midge</name>
    <dbReference type="NCBI Taxonomy" id="319348"/>
    <lineage>
        <taxon>Eukaryota</taxon>
        <taxon>Metazoa</taxon>
        <taxon>Ecdysozoa</taxon>
        <taxon>Arthropoda</taxon>
        <taxon>Hexapoda</taxon>
        <taxon>Insecta</taxon>
        <taxon>Pterygota</taxon>
        <taxon>Neoptera</taxon>
        <taxon>Endopterygota</taxon>
        <taxon>Diptera</taxon>
        <taxon>Nematocera</taxon>
        <taxon>Chironomoidea</taxon>
        <taxon>Chironomidae</taxon>
        <taxon>Chironominae</taxon>
        <taxon>Polypedilum</taxon>
        <taxon>Polypedilum</taxon>
    </lineage>
</organism>
<keyword evidence="7" id="KW-0325">Glycoprotein</keyword>
<evidence type="ECO:0000256" key="8">
    <source>
        <dbReference type="SAM" id="Phobius"/>
    </source>
</evidence>
<keyword evidence="4 8" id="KW-1133">Transmembrane helix</keyword>
<feature type="transmembrane region" description="Helical" evidence="8">
    <location>
        <begin position="125"/>
        <end position="144"/>
    </location>
</feature>
<dbReference type="InterPro" id="IPR052192">
    <property type="entry name" value="Insect_Ionotropic_Sensory_Rcpt"/>
</dbReference>
<keyword evidence="3 8" id="KW-0812">Transmembrane</keyword>
<evidence type="ECO:0000313" key="10">
    <source>
        <dbReference type="Proteomes" id="UP001107558"/>
    </source>
</evidence>
<dbReference type="Gene3D" id="1.10.287.70">
    <property type="match status" value="1"/>
</dbReference>
<feature type="transmembrane region" description="Helical" evidence="8">
    <location>
        <begin position="378"/>
        <end position="396"/>
    </location>
</feature>
<name>A0A9J6BRC3_POLVA</name>
<feature type="transmembrane region" description="Helical" evidence="8">
    <location>
        <begin position="94"/>
        <end position="113"/>
    </location>
</feature>
<dbReference type="EMBL" id="JADBJN010000003">
    <property type="protein sequence ID" value="KAG5671926.1"/>
    <property type="molecule type" value="Genomic_DNA"/>
</dbReference>
<keyword evidence="2" id="KW-1003">Cell membrane</keyword>
<evidence type="ECO:0000256" key="6">
    <source>
        <dbReference type="ARBA" id="ARBA00023170"/>
    </source>
</evidence>
<keyword evidence="10" id="KW-1185">Reference proteome</keyword>
<comment type="subcellular location">
    <subcellularLocation>
        <location evidence="1">Cell membrane</location>
        <topology evidence="1">Multi-pass membrane protein</topology>
    </subcellularLocation>
</comment>
<sequence length="400" mass="46043">MQYSGVFVDIFKIVGQKAQFVPIFTNKPTKHLYTIAKPNDGTLILYVASHILLENIALNYHVTTTYTEETYRLIITPPGSLSSYEKLVMPFDKVTWILLSLTFLITFIVIKVVHRKSKKIQNIIFGEKVCAPAYNVVGILFGIPQPSLPKNSFARFILMMFIIFCLIFRTAYVGVIFELLALNIQKQSPQTLIELMNDSFALVPGDVGASTGLILQQILKILNETPLQNLVHDSMIQGGDRQTYAKLYLQHYDKSEPKLAFFATDDIMGEFNNLCKCSSLFLAQILWKQQIGLTIDKDHFLFDQVEETLQKIIPFGIPNHFVEYHKWVLYKSVVSEKISSKAFSFHDISIGFIIWIITCSFAFLCFVCEVLWVKFKFYGKEFLGLIFLFYLIYQRLKTIY</sequence>
<dbReference type="PANTHER" id="PTHR42643:SF30">
    <property type="entry name" value="IONOTROPIC RECEPTOR 40A-RELATED"/>
    <property type="match status" value="1"/>
</dbReference>
<feature type="transmembrane region" description="Helical" evidence="8">
    <location>
        <begin position="156"/>
        <end position="182"/>
    </location>
</feature>
<accession>A0A9J6BRC3</accession>
<keyword evidence="6" id="KW-0675">Receptor</keyword>
<evidence type="ECO:0008006" key="11">
    <source>
        <dbReference type="Google" id="ProtNLM"/>
    </source>
</evidence>
<reference evidence="9" key="1">
    <citation type="submission" date="2021-03" db="EMBL/GenBank/DDBJ databases">
        <title>Chromosome level genome of the anhydrobiotic midge Polypedilum vanderplanki.</title>
        <authorList>
            <person name="Yoshida Y."/>
            <person name="Kikawada T."/>
            <person name="Gusev O."/>
        </authorList>
    </citation>
    <scope>NUCLEOTIDE SEQUENCE</scope>
    <source>
        <strain evidence="9">NIAS01</strain>
        <tissue evidence="9">Whole body or cell culture</tissue>
    </source>
</reference>
<evidence type="ECO:0000313" key="9">
    <source>
        <dbReference type="EMBL" id="KAG5671926.1"/>
    </source>
</evidence>
<comment type="caution">
    <text evidence="9">The sequence shown here is derived from an EMBL/GenBank/DDBJ whole genome shotgun (WGS) entry which is preliminary data.</text>
</comment>
<dbReference type="Proteomes" id="UP001107558">
    <property type="component" value="Chromosome 3"/>
</dbReference>
<dbReference type="PANTHER" id="PTHR42643">
    <property type="entry name" value="IONOTROPIC RECEPTOR 20A-RELATED"/>
    <property type="match status" value="1"/>
</dbReference>
<evidence type="ECO:0000256" key="5">
    <source>
        <dbReference type="ARBA" id="ARBA00023136"/>
    </source>
</evidence>
<dbReference type="AlphaFoldDB" id="A0A9J6BRC3"/>
<evidence type="ECO:0000256" key="2">
    <source>
        <dbReference type="ARBA" id="ARBA00022475"/>
    </source>
</evidence>
<proteinExistence type="predicted"/>
<keyword evidence="5 8" id="KW-0472">Membrane</keyword>
<gene>
    <name evidence="9" type="ORF">PVAND_002094</name>
</gene>
<evidence type="ECO:0000256" key="4">
    <source>
        <dbReference type="ARBA" id="ARBA00022989"/>
    </source>
</evidence>
<evidence type="ECO:0000256" key="3">
    <source>
        <dbReference type="ARBA" id="ARBA00022692"/>
    </source>
</evidence>
<protein>
    <recommendedName>
        <fullName evidence="11">Ionotropic glutamate receptor C-terminal domain-containing protein</fullName>
    </recommendedName>
</protein>
<evidence type="ECO:0000256" key="7">
    <source>
        <dbReference type="ARBA" id="ARBA00023180"/>
    </source>
</evidence>
<dbReference type="GO" id="GO:0005886">
    <property type="term" value="C:plasma membrane"/>
    <property type="evidence" value="ECO:0007669"/>
    <property type="project" value="UniProtKB-SubCell"/>
</dbReference>
<feature type="transmembrane region" description="Helical" evidence="8">
    <location>
        <begin position="350"/>
        <end position="372"/>
    </location>
</feature>
<evidence type="ECO:0000256" key="1">
    <source>
        <dbReference type="ARBA" id="ARBA00004651"/>
    </source>
</evidence>